<dbReference type="PANTHER" id="PTHR47354">
    <property type="entry name" value="NADH OXIDOREDUCTASE HCR"/>
    <property type="match status" value="1"/>
</dbReference>
<keyword evidence="1" id="KW-0285">Flavoprotein</keyword>
<sequence>MSGDKLSLAVAAIRSITAEVKEFTFRNANGVSLPPYSPGAHLRFTLEAGSTRQDRCYSLLDAGNSSNLYRIAVHRSRQSRGGSAFMCDRAAVGDVLECAEPQNDFPLSKDANHHVLIAGGIGITPILAMAKALHGAGNSYELHYVARTAEAMPYRDYVASQFGPRARLYFDHGEPARGMPISDIIGVPGKGRHLYVCGPRAMIDATLGFASERGWERDAVHFELFANAPREGDGQVELQLARSQRTVRVASTESLLDALLREGLDLLYDCRRGECGVCAVNVIDGIPDHRDYALSDAQKAANGTICLCVSRAKTATLKLDL</sequence>
<dbReference type="InterPro" id="IPR006058">
    <property type="entry name" value="2Fe2S_fd_BS"/>
</dbReference>
<dbReference type="InterPro" id="IPR017938">
    <property type="entry name" value="Riboflavin_synthase-like_b-brl"/>
</dbReference>
<evidence type="ECO:0000313" key="9">
    <source>
        <dbReference type="EMBL" id="SCU73973.1"/>
    </source>
</evidence>
<protein>
    <recommendedName>
        <fullName evidence="10">Oxidoreductase</fullName>
    </recommendedName>
</protein>
<evidence type="ECO:0008006" key="10">
    <source>
        <dbReference type="Google" id="ProtNLM"/>
    </source>
</evidence>
<keyword evidence="5" id="KW-0408">Iron</keyword>
<dbReference type="SUPFAM" id="SSF54292">
    <property type="entry name" value="2Fe-2S ferredoxin-like"/>
    <property type="match status" value="1"/>
</dbReference>
<dbReference type="InterPro" id="IPR017927">
    <property type="entry name" value="FAD-bd_FR_type"/>
</dbReference>
<reference evidence="9" key="1">
    <citation type="submission" date="2016-09" db="EMBL/GenBank/DDBJ databases">
        <authorList>
            <person name="Capua I."/>
            <person name="De Benedictis P."/>
            <person name="Joannis T."/>
            <person name="Lombin L.H."/>
            <person name="Cattoli G."/>
        </authorList>
    </citation>
    <scope>NUCLEOTIDE SEQUENCE</scope>
    <source>
        <strain evidence="9">B9</strain>
    </source>
</reference>
<dbReference type="GO" id="GO:0046872">
    <property type="term" value="F:metal ion binding"/>
    <property type="evidence" value="ECO:0007669"/>
    <property type="project" value="UniProtKB-KW"/>
</dbReference>
<keyword evidence="6" id="KW-0411">Iron-sulfur</keyword>
<organism evidence="9">
    <name type="scientific">Cupriavidus necator</name>
    <name type="common">Alcaligenes eutrophus</name>
    <name type="synonym">Ralstonia eutropha</name>
    <dbReference type="NCBI Taxonomy" id="106590"/>
    <lineage>
        <taxon>Bacteria</taxon>
        <taxon>Pseudomonadati</taxon>
        <taxon>Pseudomonadota</taxon>
        <taxon>Betaproteobacteria</taxon>
        <taxon>Burkholderiales</taxon>
        <taxon>Burkholderiaceae</taxon>
        <taxon>Cupriavidus</taxon>
    </lineage>
</organism>
<accession>A0A1K0IME3</accession>
<gene>
    <name evidence="9" type="ORF">CNECB9_1450005</name>
</gene>
<dbReference type="Gene3D" id="3.10.20.30">
    <property type="match status" value="1"/>
</dbReference>
<dbReference type="GO" id="GO:0051537">
    <property type="term" value="F:2 iron, 2 sulfur cluster binding"/>
    <property type="evidence" value="ECO:0007669"/>
    <property type="project" value="UniProtKB-KW"/>
</dbReference>
<dbReference type="GO" id="GO:0016491">
    <property type="term" value="F:oxidoreductase activity"/>
    <property type="evidence" value="ECO:0007669"/>
    <property type="project" value="UniProtKB-KW"/>
</dbReference>
<dbReference type="InterPro" id="IPR012675">
    <property type="entry name" value="Beta-grasp_dom_sf"/>
</dbReference>
<evidence type="ECO:0000256" key="6">
    <source>
        <dbReference type="ARBA" id="ARBA00023014"/>
    </source>
</evidence>
<dbReference type="PRINTS" id="PR00409">
    <property type="entry name" value="PHDIOXRDTASE"/>
</dbReference>
<dbReference type="PROSITE" id="PS51085">
    <property type="entry name" value="2FE2S_FER_2"/>
    <property type="match status" value="1"/>
</dbReference>
<dbReference type="PROSITE" id="PS51384">
    <property type="entry name" value="FAD_FR"/>
    <property type="match status" value="1"/>
</dbReference>
<dbReference type="PANTHER" id="PTHR47354:SF1">
    <property type="entry name" value="CARNITINE MONOOXYGENASE REDUCTASE SUBUNIT"/>
    <property type="match status" value="1"/>
</dbReference>
<dbReference type="InterPro" id="IPR001041">
    <property type="entry name" value="2Fe-2S_ferredoxin-type"/>
</dbReference>
<evidence type="ECO:0000256" key="3">
    <source>
        <dbReference type="ARBA" id="ARBA00022723"/>
    </source>
</evidence>
<proteinExistence type="predicted"/>
<feature type="domain" description="FAD-binding FR-type" evidence="8">
    <location>
        <begin position="3"/>
        <end position="108"/>
    </location>
</feature>
<dbReference type="AlphaFoldDB" id="A0A1K0IME3"/>
<evidence type="ECO:0000256" key="1">
    <source>
        <dbReference type="ARBA" id="ARBA00022630"/>
    </source>
</evidence>
<evidence type="ECO:0000256" key="4">
    <source>
        <dbReference type="ARBA" id="ARBA00023002"/>
    </source>
</evidence>
<evidence type="ECO:0000256" key="5">
    <source>
        <dbReference type="ARBA" id="ARBA00023004"/>
    </source>
</evidence>
<dbReference type="CDD" id="cd06185">
    <property type="entry name" value="PDR_like"/>
    <property type="match status" value="1"/>
</dbReference>
<keyword evidence="3" id="KW-0479">Metal-binding</keyword>
<evidence type="ECO:0000256" key="2">
    <source>
        <dbReference type="ARBA" id="ARBA00022714"/>
    </source>
</evidence>
<dbReference type="RefSeq" id="WP_340520836.1">
    <property type="nucleotide sequence ID" value="NZ_FMSH01000052.1"/>
</dbReference>
<dbReference type="Gene3D" id="2.40.30.10">
    <property type="entry name" value="Translation factors"/>
    <property type="match status" value="1"/>
</dbReference>
<dbReference type="CDD" id="cd00207">
    <property type="entry name" value="fer2"/>
    <property type="match status" value="1"/>
</dbReference>
<dbReference type="PROSITE" id="PS00197">
    <property type="entry name" value="2FE2S_FER_1"/>
    <property type="match status" value="1"/>
</dbReference>
<name>A0A1K0IME3_CUPNE</name>
<keyword evidence="4" id="KW-0560">Oxidoreductase</keyword>
<dbReference type="Pfam" id="PF00111">
    <property type="entry name" value="Fer2"/>
    <property type="match status" value="1"/>
</dbReference>
<dbReference type="InterPro" id="IPR036010">
    <property type="entry name" value="2Fe-2S_ferredoxin-like_sf"/>
</dbReference>
<dbReference type="SUPFAM" id="SSF63380">
    <property type="entry name" value="Riboflavin synthase domain-like"/>
    <property type="match status" value="1"/>
</dbReference>
<evidence type="ECO:0000259" key="7">
    <source>
        <dbReference type="PROSITE" id="PS51085"/>
    </source>
</evidence>
<dbReference type="InterPro" id="IPR050415">
    <property type="entry name" value="MRET"/>
</dbReference>
<dbReference type="SUPFAM" id="SSF52343">
    <property type="entry name" value="Ferredoxin reductase-like, C-terminal NADP-linked domain"/>
    <property type="match status" value="1"/>
</dbReference>
<feature type="domain" description="2Fe-2S ferredoxin-type" evidence="7">
    <location>
        <begin position="234"/>
        <end position="321"/>
    </location>
</feature>
<dbReference type="EMBL" id="FMSH01000052">
    <property type="protein sequence ID" value="SCU73973.1"/>
    <property type="molecule type" value="Genomic_DNA"/>
</dbReference>
<dbReference type="Gene3D" id="3.40.50.80">
    <property type="entry name" value="Nucleotide-binding domain of ferredoxin-NADP reductase (FNR) module"/>
    <property type="match status" value="1"/>
</dbReference>
<dbReference type="InterPro" id="IPR039261">
    <property type="entry name" value="FNR_nucleotide-bd"/>
</dbReference>
<keyword evidence="2" id="KW-0001">2Fe-2S</keyword>
<evidence type="ECO:0000259" key="8">
    <source>
        <dbReference type="PROSITE" id="PS51384"/>
    </source>
</evidence>